<protein>
    <submittedName>
        <fullName evidence="2">Thioredoxin-like</fullName>
    </submittedName>
</protein>
<dbReference type="PROSITE" id="PS51352">
    <property type="entry name" value="THIOREDOXIN_2"/>
    <property type="match status" value="1"/>
</dbReference>
<dbReference type="EMBL" id="FXAU01000009">
    <property type="protein sequence ID" value="SMG51196.1"/>
    <property type="molecule type" value="Genomic_DNA"/>
</dbReference>
<accession>A0A1X7LBH2</accession>
<dbReference type="Gene3D" id="3.40.30.10">
    <property type="entry name" value="Glutaredoxin"/>
    <property type="match status" value="1"/>
</dbReference>
<feature type="domain" description="Thioredoxin" evidence="1">
    <location>
        <begin position="1"/>
        <end position="128"/>
    </location>
</feature>
<dbReference type="InterPro" id="IPR013766">
    <property type="entry name" value="Thioredoxin_domain"/>
</dbReference>
<reference evidence="2 3" key="1">
    <citation type="submission" date="2017-04" db="EMBL/GenBank/DDBJ databases">
        <authorList>
            <person name="Afonso C.L."/>
            <person name="Miller P.J."/>
            <person name="Scott M.A."/>
            <person name="Spackman E."/>
            <person name="Goraichik I."/>
            <person name="Dimitrov K.M."/>
            <person name="Suarez D.L."/>
            <person name="Swayne D.E."/>
        </authorList>
    </citation>
    <scope>NUCLEOTIDE SEQUENCE [LARGE SCALE GENOMIC DNA]</scope>
    <source>
        <strain evidence="2 3">DSM 22418</strain>
    </source>
</reference>
<organism evidence="2 3">
    <name type="scientific">Sphingobacterium psychroaquaticum</name>
    <dbReference type="NCBI Taxonomy" id="561061"/>
    <lineage>
        <taxon>Bacteria</taxon>
        <taxon>Pseudomonadati</taxon>
        <taxon>Bacteroidota</taxon>
        <taxon>Sphingobacteriia</taxon>
        <taxon>Sphingobacteriales</taxon>
        <taxon>Sphingobacteriaceae</taxon>
        <taxon>Sphingobacterium</taxon>
    </lineage>
</organism>
<name>A0A1X7LBH2_9SPHI</name>
<evidence type="ECO:0000313" key="2">
    <source>
        <dbReference type="EMBL" id="SMG51196.1"/>
    </source>
</evidence>
<evidence type="ECO:0000259" key="1">
    <source>
        <dbReference type="PROSITE" id="PS51352"/>
    </source>
</evidence>
<dbReference type="Pfam" id="PF13899">
    <property type="entry name" value="Thioredoxin_7"/>
    <property type="match status" value="1"/>
</dbReference>
<evidence type="ECO:0000313" key="3">
    <source>
        <dbReference type="Proteomes" id="UP000192980"/>
    </source>
</evidence>
<dbReference type="SUPFAM" id="SSF52833">
    <property type="entry name" value="Thioredoxin-like"/>
    <property type="match status" value="1"/>
</dbReference>
<dbReference type="Proteomes" id="UP000192980">
    <property type="component" value="Unassembled WGS sequence"/>
</dbReference>
<sequence length="391" mass="44373">MLAGIVSLRAQAPAHISFQKISFEEAKKQAKETGKLIFLDGYTSWCAPCKWMEGNVFNQKEVADFYNTNFINTKYDCEVGEGIDLAKKYGIRSFPTYLFLDAEGTLVYRTQSRMEVQAFLKEGQQATNKEFHIPVLQARFAAGEHDPAFLLRYIAVMNSVDPKQEQAARQALDKLADDNFLKTPTGWQAIKQLGQNGNDKYGKFFLANKAYFKSTVPQDEFLAKEQHLLRYAMYGYIRNKDVAEFEKGLAYFEGSDDIDNKVDGAMYRVEWVSEHGTDKEFVQLTNKLRKGILKDQAEKLSFIARRNSGKYGKDKEPSKELLNQCYELAKQAVQLDENSYSNQGTFADVCILLKKKKEAVKAAQAARALAENETSKIIKLADALLERAKNI</sequence>
<dbReference type="STRING" id="561061.SAMN05660862_3826"/>
<keyword evidence="3" id="KW-1185">Reference proteome</keyword>
<gene>
    <name evidence="2" type="ORF">SAMN05660862_3826</name>
</gene>
<proteinExistence type="predicted"/>
<dbReference type="AlphaFoldDB" id="A0A1X7LBH2"/>
<dbReference type="InterPro" id="IPR036249">
    <property type="entry name" value="Thioredoxin-like_sf"/>
</dbReference>